<dbReference type="Proteomes" id="UP000006258">
    <property type="component" value="Unassembled WGS sequence"/>
</dbReference>
<evidence type="ECO:0000313" key="2">
    <source>
        <dbReference type="EMBL" id="EFK57699.1"/>
    </source>
</evidence>
<keyword evidence="1" id="KW-0472">Membrane</keyword>
<keyword evidence="1" id="KW-1133">Transmembrane helix</keyword>
<keyword evidence="1" id="KW-0812">Transmembrane</keyword>
<keyword evidence="3" id="KW-1185">Reference proteome</keyword>
<feature type="transmembrane region" description="Helical" evidence="1">
    <location>
        <begin position="12"/>
        <end position="29"/>
    </location>
</feature>
<name>D7VP52_SPHSI</name>
<comment type="caution">
    <text evidence="2">The sequence shown here is derived from an EMBL/GenBank/DDBJ whole genome shotgun (WGS) entry which is preliminary data.</text>
</comment>
<evidence type="ECO:0000256" key="1">
    <source>
        <dbReference type="SAM" id="Phobius"/>
    </source>
</evidence>
<protein>
    <submittedName>
        <fullName evidence="2">Uncharacterized protein</fullName>
    </submittedName>
</protein>
<reference evidence="2" key="1">
    <citation type="submission" date="2010-07" db="EMBL/GenBank/DDBJ databases">
        <authorList>
            <person name="Muzny D."/>
            <person name="Qin X."/>
            <person name="Buhay C."/>
            <person name="Dugan-Rocha S."/>
            <person name="Ding Y."/>
            <person name="Chen G."/>
            <person name="Hawes A."/>
            <person name="Holder M."/>
            <person name="Jhangiani S."/>
            <person name="Johnson A."/>
            <person name="Khan Z."/>
            <person name="Li Z."/>
            <person name="Liu W."/>
            <person name="Liu X."/>
            <person name="Perez L."/>
            <person name="Shen H."/>
            <person name="Wang Q."/>
            <person name="Watt J."/>
            <person name="Xi L."/>
            <person name="Xin Y."/>
            <person name="Zhou J."/>
            <person name="Deng J."/>
            <person name="Jiang H."/>
            <person name="Liu Y."/>
            <person name="Qu J."/>
            <person name="Song X.-Z."/>
            <person name="Zhang L."/>
            <person name="Villasana D."/>
            <person name="Johnson A."/>
            <person name="Liu J."/>
            <person name="Liyanage D."/>
            <person name="Lorensuhewa L."/>
            <person name="Robinson T."/>
            <person name="Song A."/>
            <person name="Song B.-B."/>
            <person name="Dinh H."/>
            <person name="Thornton R."/>
            <person name="Coyle M."/>
            <person name="Francisco L."/>
            <person name="Jackson L."/>
            <person name="Javaid M."/>
            <person name="Korchina V."/>
            <person name="Kovar C."/>
            <person name="Mata R."/>
            <person name="Mathew T."/>
            <person name="Ngo R."/>
            <person name="Nguyen L."/>
            <person name="Nguyen N."/>
            <person name="Okwuonu G."/>
            <person name="Ongeri F."/>
            <person name="Pham C."/>
            <person name="Simmons D."/>
            <person name="Wilczek-Boney K."/>
            <person name="Hale W."/>
            <person name="Jakkamsetti A."/>
            <person name="Pham P."/>
            <person name="Ruth R."/>
            <person name="San Lucas F."/>
            <person name="Warren J."/>
            <person name="Zhang J."/>
            <person name="Zhao Z."/>
            <person name="Zhou C."/>
            <person name="Zhu D."/>
            <person name="Lee S."/>
            <person name="Bess C."/>
            <person name="Blankenburg K."/>
            <person name="Forbes L."/>
            <person name="Fu Q."/>
            <person name="Gubbala S."/>
            <person name="Hirani K."/>
            <person name="Jayaseelan J.C."/>
            <person name="Lara F."/>
            <person name="Munidasa M."/>
            <person name="Palculict T."/>
            <person name="Patil S."/>
            <person name="Pu L.-L."/>
            <person name="Saada N."/>
            <person name="Tang L."/>
            <person name="Weissenberger G."/>
            <person name="Zhu Y."/>
            <person name="Hemphill L."/>
            <person name="Shang Y."/>
            <person name="Youmans B."/>
            <person name="Ayvaz T."/>
            <person name="Ross M."/>
            <person name="Santibanez J."/>
            <person name="Aqrawi P."/>
            <person name="Gross S."/>
            <person name="Joshi V."/>
            <person name="Fowler G."/>
            <person name="Nazareth L."/>
            <person name="Reid J."/>
            <person name="Worley K."/>
            <person name="Petrosino J."/>
            <person name="Highlander S."/>
            <person name="Gibbs R."/>
        </authorList>
    </citation>
    <scope>NUCLEOTIDE SEQUENCE [LARGE SCALE GENOMIC DNA]</scope>
    <source>
        <strain evidence="2">ATCC 33861</strain>
    </source>
</reference>
<sequence>MQKDCDRPVSLSLTTGNVYLFCFLLLRTYRHKKILSVERQDFYI</sequence>
<dbReference type="AlphaFoldDB" id="D7VP52"/>
<dbReference type="HOGENOM" id="CLU_3222229_0_0_10"/>
<proteinExistence type="predicted"/>
<gene>
    <name evidence="2" type="ORF">HMPREF0766_12772</name>
</gene>
<accession>D7VP52</accession>
<dbReference type="EMBL" id="ACHA02000011">
    <property type="protein sequence ID" value="EFK57699.1"/>
    <property type="molecule type" value="Genomic_DNA"/>
</dbReference>
<evidence type="ECO:0000313" key="3">
    <source>
        <dbReference type="Proteomes" id="UP000006258"/>
    </source>
</evidence>
<organism evidence="2 3">
    <name type="scientific">Sphingobacterium spiritivorum ATCC 33861</name>
    <dbReference type="NCBI Taxonomy" id="525373"/>
    <lineage>
        <taxon>Bacteria</taxon>
        <taxon>Pseudomonadati</taxon>
        <taxon>Bacteroidota</taxon>
        <taxon>Sphingobacteriia</taxon>
        <taxon>Sphingobacteriales</taxon>
        <taxon>Sphingobacteriaceae</taxon>
        <taxon>Sphingobacterium</taxon>
    </lineage>
</organism>